<accession>A0AAT9J919</accession>
<evidence type="ECO:0000313" key="1">
    <source>
        <dbReference type="EMBL" id="DBA55993.1"/>
    </source>
</evidence>
<reference evidence="1" key="2">
    <citation type="submission" date="2024-05" db="EMBL/GenBank/DDBJ databases">
        <authorList>
            <person name="Matrishin C.B."/>
            <person name="Kauffman K.M."/>
        </authorList>
    </citation>
    <scope>NUCLEOTIDE SEQUENCE</scope>
</reference>
<dbReference type="EMBL" id="BK068107">
    <property type="protein sequence ID" value="DBA55993.1"/>
    <property type="molecule type" value="Genomic_DNA"/>
</dbReference>
<reference evidence="1" key="1">
    <citation type="journal article" date="2023" name="Microbiome">
        <title>Phages are unrecognized players in the ecology of the oral pathogen Porphyromonas gingivalis.</title>
        <authorList>
            <person name="Matrishin C.B."/>
            <person name="Haase E.M."/>
            <person name="Dewhirst F.E."/>
            <person name="Mark Welch J.L."/>
            <person name="Miranda-Sanchez F."/>
            <person name="Chen T."/>
            <person name="MacFarland D.C."/>
            <person name="Kauffman K.M."/>
        </authorList>
    </citation>
    <scope>NUCLEOTIDE SEQUENCE</scope>
</reference>
<proteinExistence type="predicted"/>
<organism evidence="1">
    <name type="scientific">Porphyromonas phage phage026a_KCOM2802</name>
    <dbReference type="NCBI Taxonomy" id="3154116"/>
    <lineage>
        <taxon>Viruses</taxon>
        <taxon>Duplodnaviria</taxon>
        <taxon>Heunggongvirae</taxon>
        <taxon>Uroviricota</taxon>
        <taxon>Caudoviricetes</taxon>
        <taxon>Nixviridae</taxon>
        <taxon>Excelsiorvirus</taxon>
        <taxon>Excelsiorvirus pging00S</taxon>
    </lineage>
</organism>
<sequence length="183" mass="20458">MFVDILKYFARFSSKDGVLANFTSGSSSFSAYAHLREELAALEYLNIVPDFVFGPHIDKVRTRVNAIVEGPYLFVDYGEVEHVDASPGQYADRISLAVTVARPMRETSADVVEHLLAMEDCLRRLVDIRNGILALRCASDPYYRGLSEAHTIVPFETAELSSAGWTMLFSRQGFDSLSAKPRR</sequence>
<protein>
    <submittedName>
        <fullName evidence="1">Uncharacterized protein</fullName>
    </submittedName>
</protein>
<name>A0AAT9J919_9CAUD</name>